<dbReference type="SUPFAM" id="SSF48452">
    <property type="entry name" value="TPR-like"/>
    <property type="match status" value="1"/>
</dbReference>
<evidence type="ECO:0000259" key="7">
    <source>
        <dbReference type="PROSITE" id="PS51352"/>
    </source>
</evidence>
<dbReference type="Gene3D" id="1.25.40.10">
    <property type="entry name" value="Tetratricopeptide repeat domain"/>
    <property type="match status" value="1"/>
</dbReference>
<dbReference type="GO" id="GO:0005829">
    <property type="term" value="C:cytosol"/>
    <property type="evidence" value="ECO:0007669"/>
    <property type="project" value="TreeGrafter"/>
</dbReference>
<dbReference type="SUPFAM" id="SSF52833">
    <property type="entry name" value="Thioredoxin-like"/>
    <property type="match status" value="1"/>
</dbReference>
<evidence type="ECO:0000256" key="6">
    <source>
        <dbReference type="NCBIfam" id="TIGR01068"/>
    </source>
</evidence>
<proteinExistence type="inferred from homology"/>
<reference evidence="8 9" key="1">
    <citation type="journal article" date="2018" name="Appl. Microbiol. Biotechnol.">
        <title>Co-cultivation of the strictly anaerobic methanogen Methanosarcina barkeri with aerobic methanotrophs in an oxygen-limited membrane bioreactor.</title>
        <authorList>
            <person name="In 't Zandt M.H."/>
            <person name="van den Bosch T.J.M."/>
            <person name="Rijkers R."/>
            <person name="van Kessel M.A.H.J."/>
            <person name="Jetten M.S.M."/>
            <person name="Welte C.U."/>
        </authorList>
    </citation>
    <scope>NUCLEOTIDE SEQUENCE [LARGE SCALE GENOMIC DNA]</scope>
    <source>
        <strain evidence="8 9">DSM 17706</strain>
    </source>
</reference>
<keyword evidence="2" id="KW-0813">Transport</keyword>
<dbReference type="NCBIfam" id="TIGR01068">
    <property type="entry name" value="thioredoxin"/>
    <property type="match status" value="1"/>
</dbReference>
<evidence type="ECO:0000256" key="5">
    <source>
        <dbReference type="ARBA" id="ARBA00023284"/>
    </source>
</evidence>
<dbReference type="AlphaFoldDB" id="A0A2U1SS51"/>
<evidence type="ECO:0000256" key="3">
    <source>
        <dbReference type="ARBA" id="ARBA00022982"/>
    </source>
</evidence>
<evidence type="ECO:0000256" key="4">
    <source>
        <dbReference type="ARBA" id="ARBA00023157"/>
    </source>
</evidence>
<evidence type="ECO:0000313" key="8">
    <source>
        <dbReference type="EMBL" id="PWB94413.1"/>
    </source>
</evidence>
<dbReference type="CDD" id="cd02947">
    <property type="entry name" value="TRX_family"/>
    <property type="match status" value="1"/>
</dbReference>
<comment type="caution">
    <text evidence="8">The sequence shown here is derived from an EMBL/GenBank/DDBJ whole genome shotgun (WGS) entry which is preliminary data.</text>
</comment>
<dbReference type="EMBL" id="PUIV01000008">
    <property type="protein sequence ID" value="PWB94413.1"/>
    <property type="molecule type" value="Genomic_DNA"/>
</dbReference>
<sequence length="297" mass="31992">MAAELTAQDDARTTETTTANFRADVLEASLRQPVLVDFWAPWCEPCKQLAPVLERAVKAAGGRVKLVKMNIDEHPEIAGQLGVKSIPAVVAFQRGRPADGFVGALPEKQLRGFIERLAGPLEDEGTDDFLTAEALIGDGQIEAAEAILLELVARTPPFAKAAAELTRLYVEQDRLADAQALLDGLAAAVRADPLVAAAAASLENALAASDLGEIDELQKRVAFDPDDLQARFDLALALNAKGERDEAATALLDIIRKDRSWSDDGARKQLIQFFDAWGPLDKATIGARRRLSSLLFS</sequence>
<dbReference type="PRINTS" id="PR00421">
    <property type="entry name" value="THIOREDOXIN"/>
</dbReference>
<dbReference type="InterPro" id="IPR013766">
    <property type="entry name" value="Thioredoxin_domain"/>
</dbReference>
<accession>A0A2U1SS51</accession>
<dbReference type="OrthoDB" id="9790390at2"/>
<keyword evidence="4" id="KW-1015">Disulfide bond</keyword>
<dbReference type="Pfam" id="PF14561">
    <property type="entry name" value="TPR_20"/>
    <property type="match status" value="1"/>
</dbReference>
<protein>
    <recommendedName>
        <fullName evidence="6">Thioredoxin</fullName>
    </recommendedName>
</protein>
<dbReference type="InterPro" id="IPR036249">
    <property type="entry name" value="Thioredoxin-like_sf"/>
</dbReference>
<keyword evidence="3" id="KW-0249">Electron transport</keyword>
<keyword evidence="9" id="KW-1185">Reference proteome</keyword>
<dbReference type="InterPro" id="IPR005746">
    <property type="entry name" value="Thioredoxin"/>
</dbReference>
<dbReference type="FunFam" id="3.40.30.10:FF:000001">
    <property type="entry name" value="Thioredoxin"/>
    <property type="match status" value="1"/>
</dbReference>
<dbReference type="Pfam" id="PF00085">
    <property type="entry name" value="Thioredoxin"/>
    <property type="match status" value="1"/>
</dbReference>
<dbReference type="InterPro" id="IPR017937">
    <property type="entry name" value="Thioredoxin_CS"/>
</dbReference>
<dbReference type="GO" id="GO:0045454">
    <property type="term" value="P:cell redox homeostasis"/>
    <property type="evidence" value="ECO:0007669"/>
    <property type="project" value="TreeGrafter"/>
</dbReference>
<keyword evidence="5" id="KW-0676">Redox-active center</keyword>
<evidence type="ECO:0000256" key="2">
    <source>
        <dbReference type="ARBA" id="ARBA00022448"/>
    </source>
</evidence>
<organism evidence="8 9">
    <name type="scientific">Methylosinus sporium</name>
    <dbReference type="NCBI Taxonomy" id="428"/>
    <lineage>
        <taxon>Bacteria</taxon>
        <taxon>Pseudomonadati</taxon>
        <taxon>Pseudomonadota</taxon>
        <taxon>Alphaproteobacteria</taxon>
        <taxon>Hyphomicrobiales</taxon>
        <taxon>Methylocystaceae</taxon>
        <taxon>Methylosinus</taxon>
    </lineage>
</organism>
<dbReference type="Pfam" id="PF14559">
    <property type="entry name" value="TPR_19"/>
    <property type="match status" value="1"/>
</dbReference>
<evidence type="ECO:0000313" key="9">
    <source>
        <dbReference type="Proteomes" id="UP000245137"/>
    </source>
</evidence>
<dbReference type="PANTHER" id="PTHR45663:SF11">
    <property type="entry name" value="GEO12009P1"/>
    <property type="match status" value="1"/>
</dbReference>
<dbReference type="PANTHER" id="PTHR45663">
    <property type="entry name" value="GEO12009P1"/>
    <property type="match status" value="1"/>
</dbReference>
<gene>
    <name evidence="8" type="primary">trxA</name>
    <name evidence="8" type="ORF">C5689_07765</name>
</gene>
<dbReference type="PROSITE" id="PS00194">
    <property type="entry name" value="THIOREDOXIN_1"/>
    <property type="match status" value="1"/>
</dbReference>
<evidence type="ECO:0000256" key="1">
    <source>
        <dbReference type="ARBA" id="ARBA00008987"/>
    </source>
</evidence>
<name>A0A2U1SS51_METSR</name>
<dbReference type="RefSeq" id="WP_108916710.1">
    <property type="nucleotide sequence ID" value="NZ_BGJY01000008.1"/>
</dbReference>
<comment type="similarity">
    <text evidence="1">Belongs to the thioredoxin family.</text>
</comment>
<dbReference type="PROSITE" id="PS51352">
    <property type="entry name" value="THIOREDOXIN_2"/>
    <property type="match status" value="1"/>
</dbReference>
<dbReference type="InterPro" id="IPR011990">
    <property type="entry name" value="TPR-like_helical_dom_sf"/>
</dbReference>
<dbReference type="GO" id="GO:0015035">
    <property type="term" value="F:protein-disulfide reductase activity"/>
    <property type="evidence" value="ECO:0007669"/>
    <property type="project" value="UniProtKB-UniRule"/>
</dbReference>
<dbReference type="Gene3D" id="3.40.30.10">
    <property type="entry name" value="Glutaredoxin"/>
    <property type="match status" value="1"/>
</dbReference>
<dbReference type="Proteomes" id="UP000245137">
    <property type="component" value="Unassembled WGS sequence"/>
</dbReference>
<dbReference type="GO" id="GO:0006950">
    <property type="term" value="P:response to stress"/>
    <property type="evidence" value="ECO:0007669"/>
    <property type="project" value="UniProtKB-ARBA"/>
</dbReference>
<feature type="domain" description="Thioredoxin" evidence="7">
    <location>
        <begin position="5"/>
        <end position="119"/>
    </location>
</feature>